<evidence type="ECO:0000313" key="4">
    <source>
        <dbReference type="Proteomes" id="UP000092596"/>
    </source>
</evidence>
<dbReference type="RefSeq" id="WP_065247117.1">
    <property type="nucleotide sequence ID" value="NZ_CP012117.1"/>
</dbReference>
<evidence type="ECO:0000313" key="3">
    <source>
        <dbReference type="EMBL" id="ANP26744.1"/>
    </source>
</evidence>
<keyword evidence="2" id="KW-0472">Membrane</keyword>
<gene>
    <name evidence="3" type="ORF">DAD186_01850</name>
</gene>
<dbReference type="STRING" id="1630135.DAD186_01850"/>
<evidence type="ECO:0000256" key="2">
    <source>
        <dbReference type="SAM" id="Phobius"/>
    </source>
</evidence>
<keyword evidence="2" id="KW-0812">Transmembrane</keyword>
<feature type="transmembrane region" description="Helical" evidence="2">
    <location>
        <begin position="24"/>
        <end position="49"/>
    </location>
</feature>
<evidence type="ECO:0000256" key="1">
    <source>
        <dbReference type="SAM" id="MobiDB-lite"/>
    </source>
</evidence>
<dbReference type="KEGG" id="dva:DAD186_01850"/>
<organism evidence="3 4">
    <name type="scientific">Dermabacter vaginalis</name>
    <dbReference type="NCBI Taxonomy" id="1630135"/>
    <lineage>
        <taxon>Bacteria</taxon>
        <taxon>Bacillati</taxon>
        <taxon>Actinomycetota</taxon>
        <taxon>Actinomycetes</taxon>
        <taxon>Micrococcales</taxon>
        <taxon>Dermabacteraceae</taxon>
        <taxon>Dermabacter</taxon>
    </lineage>
</organism>
<sequence length="238" mass="24463">MAQPSPYSGLPQSMPPTQKSKTGLWIGLGCGCLVLLALIVGGIALALTLMGGDDSKKSQESETATTSAEAPAPNPSETSGGESSTPAPGPNDGGNETDPTPAPAPQPEPGPDGEPTPVEARGGEPQQFADFVLVQSDEPHQPPQNFDIHALYEKSDGTQVEVGAGKNADRTAASVTKDLPGAQKIGRWTCVTEENGSLSGCVTQDDTHGYVAIASITSDLKTLAAWGDQFIGALNEQQ</sequence>
<feature type="compositionally biased region" description="Pro residues" evidence="1">
    <location>
        <begin position="100"/>
        <end position="114"/>
    </location>
</feature>
<dbReference type="AlphaFoldDB" id="A0A1B0ZFM9"/>
<name>A0A1B0ZFM9_9MICO</name>
<reference evidence="3 4" key="1">
    <citation type="submission" date="2015-06" db="EMBL/GenBank/DDBJ databases">
        <title>Investigation of pathophysiology for high-risk pregnancy and development of treatment modality based on it.</title>
        <authorList>
            <person name="Kim B.-C."/>
            <person name="Lim S."/>
        </authorList>
    </citation>
    <scope>NUCLEOTIDE SEQUENCE [LARGE SCALE GENOMIC DNA]</scope>
    <source>
        <strain evidence="3 4">AD1-86</strain>
    </source>
</reference>
<keyword evidence="2" id="KW-1133">Transmembrane helix</keyword>
<feature type="compositionally biased region" description="Low complexity" evidence="1">
    <location>
        <begin position="61"/>
        <end position="79"/>
    </location>
</feature>
<dbReference type="Proteomes" id="UP000092596">
    <property type="component" value="Chromosome"/>
</dbReference>
<dbReference type="EMBL" id="CP012117">
    <property type="protein sequence ID" value="ANP26744.1"/>
    <property type="molecule type" value="Genomic_DNA"/>
</dbReference>
<accession>A0A1B0ZFM9</accession>
<protein>
    <submittedName>
        <fullName evidence="3">Uncharacterized protein</fullName>
    </submittedName>
</protein>
<feature type="region of interest" description="Disordered" evidence="1">
    <location>
        <begin position="53"/>
        <end position="122"/>
    </location>
</feature>
<proteinExistence type="predicted"/>